<name>A0ABW1YS17_9GAMM</name>
<dbReference type="RefSeq" id="WP_193193593.1">
    <property type="nucleotide sequence ID" value="NZ_JACZFR010000048.1"/>
</dbReference>
<protein>
    <submittedName>
        <fullName evidence="1">Uncharacterized protein</fullName>
    </submittedName>
</protein>
<proteinExistence type="predicted"/>
<gene>
    <name evidence="1" type="ORF">ACFQBM_19570</name>
</gene>
<dbReference type="EMBL" id="JBHSVR010000001">
    <property type="protein sequence ID" value="MFC6635480.1"/>
    <property type="molecule type" value="Genomic_DNA"/>
</dbReference>
<reference evidence="2" key="1">
    <citation type="journal article" date="2019" name="Int. J. Syst. Evol. Microbiol.">
        <title>The Global Catalogue of Microorganisms (GCM) 10K type strain sequencing project: providing services to taxonomists for standard genome sequencing and annotation.</title>
        <authorList>
            <consortium name="The Broad Institute Genomics Platform"/>
            <consortium name="The Broad Institute Genome Sequencing Center for Infectious Disease"/>
            <person name="Wu L."/>
            <person name="Ma J."/>
        </authorList>
    </citation>
    <scope>NUCLEOTIDE SEQUENCE [LARGE SCALE GENOMIC DNA]</scope>
    <source>
        <strain evidence="2">CGMCC 1.13718</strain>
    </source>
</reference>
<keyword evidence="2" id="KW-1185">Reference proteome</keyword>
<organism evidence="1 2">
    <name type="scientific">Microbulbifer taiwanensis</name>
    <dbReference type="NCBI Taxonomy" id="986746"/>
    <lineage>
        <taxon>Bacteria</taxon>
        <taxon>Pseudomonadati</taxon>
        <taxon>Pseudomonadota</taxon>
        <taxon>Gammaproteobacteria</taxon>
        <taxon>Cellvibrionales</taxon>
        <taxon>Microbulbiferaceae</taxon>
        <taxon>Microbulbifer</taxon>
    </lineage>
</organism>
<comment type="caution">
    <text evidence="1">The sequence shown here is derived from an EMBL/GenBank/DDBJ whole genome shotgun (WGS) entry which is preliminary data.</text>
</comment>
<evidence type="ECO:0000313" key="2">
    <source>
        <dbReference type="Proteomes" id="UP001596425"/>
    </source>
</evidence>
<dbReference type="Proteomes" id="UP001596425">
    <property type="component" value="Unassembled WGS sequence"/>
</dbReference>
<accession>A0ABW1YS17</accession>
<sequence length="142" mass="15639">MSKSIVILGAITIFLILAFSVVNIQQGGKNYAQLKNEVSDSAKADAESELAKGQFDILAEAYGFGDGGRKVPGIGFEQYSKCLSKFASLRVYLRSGDVAWEKSEIELIKELTESPKSTHTYAESFNLRKFKWLMESGAVRCA</sequence>
<evidence type="ECO:0000313" key="1">
    <source>
        <dbReference type="EMBL" id="MFC6635480.1"/>
    </source>
</evidence>